<dbReference type="EMBL" id="JAMXLY010000017">
    <property type="protein sequence ID" value="MCO6025405.1"/>
    <property type="molecule type" value="Genomic_DNA"/>
</dbReference>
<dbReference type="PANTHER" id="PTHR46323">
    <property type="entry name" value="BETA-GALACTOSIDASE"/>
    <property type="match status" value="1"/>
</dbReference>
<organism evidence="8 9">
    <name type="scientific">Segatella cerevisiae</name>
    <dbReference type="NCBI Taxonomy" id="2053716"/>
    <lineage>
        <taxon>Bacteria</taxon>
        <taxon>Pseudomonadati</taxon>
        <taxon>Bacteroidota</taxon>
        <taxon>Bacteroidia</taxon>
        <taxon>Bacteroidales</taxon>
        <taxon>Prevotellaceae</taxon>
        <taxon>Segatella</taxon>
    </lineage>
</organism>
<dbReference type="InterPro" id="IPR008979">
    <property type="entry name" value="Galactose-bd-like_sf"/>
</dbReference>
<dbReference type="Pfam" id="PF02836">
    <property type="entry name" value="Glyco_hydro_2_C"/>
    <property type="match status" value="1"/>
</dbReference>
<dbReference type="InterPro" id="IPR017853">
    <property type="entry name" value="GH"/>
</dbReference>
<dbReference type="Gene3D" id="3.20.20.80">
    <property type="entry name" value="Glycosidases"/>
    <property type="match status" value="1"/>
</dbReference>
<dbReference type="Gene3D" id="2.60.120.260">
    <property type="entry name" value="Galactose-binding domain-like"/>
    <property type="match status" value="1"/>
</dbReference>
<evidence type="ECO:0000259" key="7">
    <source>
        <dbReference type="Pfam" id="PF02837"/>
    </source>
</evidence>
<evidence type="ECO:0000313" key="9">
    <source>
        <dbReference type="Proteomes" id="UP001204015"/>
    </source>
</evidence>
<evidence type="ECO:0000259" key="6">
    <source>
        <dbReference type="Pfam" id="PF02836"/>
    </source>
</evidence>
<comment type="catalytic activity">
    <reaction evidence="1">
        <text>Hydrolysis of terminal non-reducing beta-D-galactose residues in beta-D-galactosides.</text>
        <dbReference type="EC" id="3.2.1.23"/>
    </reaction>
</comment>
<proteinExistence type="inferred from homology"/>
<dbReference type="InterPro" id="IPR006104">
    <property type="entry name" value="Glyco_hydro_2_N"/>
</dbReference>
<evidence type="ECO:0000256" key="3">
    <source>
        <dbReference type="ARBA" id="ARBA00012756"/>
    </source>
</evidence>
<keyword evidence="9" id="KW-1185">Reference proteome</keyword>
<protein>
    <recommendedName>
        <fullName evidence="3">beta-galactosidase</fullName>
        <ecNumber evidence="3">3.2.1.23</ecNumber>
    </recommendedName>
</protein>
<gene>
    <name evidence="8" type="ORF">NG821_06050</name>
</gene>
<dbReference type="SUPFAM" id="SSF51445">
    <property type="entry name" value="(Trans)glycosidases"/>
    <property type="match status" value="1"/>
</dbReference>
<sequence>MLSSVRGEKIFLPGSMLTNGKGDEVSIDTKWTCSLYDSSYYHNPYMEKYRQPGHLKFPFFLTPAKHYVGSAWYWTTVRIPATWRNKRIILFLERPHIETTLYVNGKVVGHLLSLSTPHQYDITPFVDFNESNRIAVQVYNGIENVGVGRDSHSVTDQTQGNWNGIVGKIELLACAEKSVERIRVERYDEASHSLQVELQGKKGFDRSLRFFIDHRPVRVIRSETVSGKPDARLYRLACSLKTWDEFHPQVYQLGIVARGDTSQVQFGVRDIAVKGRQFYINGRPMWIRGTVENCDFPLTGYPPTDVDSWLAIFRKCKAYGLNAMRFHSYCPPEAAFTAADLVGFYLQPEGPSWPNHGVKLGQGMKIDTYLKEETKRIVDAYGNHPSFVMMAAANEPAGNWVKWCDEWVKEMKQYDPRRVYCGASVGGGWAWDSGSDYHVKGGARGLDWNSHAPQSEDDYLNDILHPRHFTGSGENDTPMIAHEQGQWCAFPDLKERSQYTGVYKARNFDIFADLLHDHGIATMAGKFLSASGKLQVLSYKYEIERNLRTKDYSGFFLLGLNDYSGQGTALVGPLNVFWKEKGYVTAPEWREFCSPIVPLARFPKFVFSSQDTIRIPVEMYNAYFETFQKARTSYTITENGDTLSLGLLRVGDIPVGKNFPLGTVVFQPSQLLHPTKLTLTVSSVSDSRDGSQTSVGRVKNQWDFWVYPPVALPHSDGVYISDTLDAKAIRILRKGGKVLLIAAGKIKYGDDVKQTYLPVFWNTSWFKMRPPHTTGSYIQNDHPVFAEFPTDNWQNLNWWELVNKAQVMNLSAFPVDYQPIVQPIDTWHISRKLGMLFEAKVLNGRLMMTTIDLSNHLDTRLVARQLLKSVLDYMDGPSFNPSLSLPLMTISDLFEKEAPRVDMYTNDSPDELKPKLN</sequence>
<dbReference type="InterPro" id="IPR050347">
    <property type="entry name" value="Bact_Beta-galactosidase"/>
</dbReference>
<evidence type="ECO:0000313" key="8">
    <source>
        <dbReference type="EMBL" id="MCO6025405.1"/>
    </source>
</evidence>
<keyword evidence="4" id="KW-0378">Hydrolase</keyword>
<dbReference type="Proteomes" id="UP001204015">
    <property type="component" value="Unassembled WGS sequence"/>
</dbReference>
<feature type="domain" description="Glycoside hydrolase family 2 catalytic" evidence="6">
    <location>
        <begin position="271"/>
        <end position="419"/>
    </location>
</feature>
<dbReference type="EC" id="3.2.1.23" evidence="3"/>
<dbReference type="Pfam" id="PF02837">
    <property type="entry name" value="Glyco_hydro_2_N"/>
    <property type="match status" value="1"/>
</dbReference>
<evidence type="ECO:0000256" key="5">
    <source>
        <dbReference type="ARBA" id="ARBA00023295"/>
    </source>
</evidence>
<accession>A0ABT1BX47</accession>
<evidence type="ECO:0000256" key="1">
    <source>
        <dbReference type="ARBA" id="ARBA00001412"/>
    </source>
</evidence>
<keyword evidence="5" id="KW-0326">Glycosidase</keyword>
<name>A0ABT1BX47_9BACT</name>
<evidence type="ECO:0000256" key="4">
    <source>
        <dbReference type="ARBA" id="ARBA00022801"/>
    </source>
</evidence>
<feature type="domain" description="Glycosyl hydrolases family 2 sugar binding" evidence="7">
    <location>
        <begin position="28"/>
        <end position="172"/>
    </location>
</feature>
<dbReference type="PANTHER" id="PTHR46323:SF2">
    <property type="entry name" value="BETA-GALACTOSIDASE"/>
    <property type="match status" value="1"/>
</dbReference>
<comment type="caution">
    <text evidence="8">The sequence shown here is derived from an EMBL/GenBank/DDBJ whole genome shotgun (WGS) entry which is preliminary data.</text>
</comment>
<dbReference type="SUPFAM" id="SSF49785">
    <property type="entry name" value="Galactose-binding domain-like"/>
    <property type="match status" value="1"/>
</dbReference>
<reference evidence="8 9" key="1">
    <citation type="submission" date="2022-06" db="EMBL/GenBank/DDBJ databases">
        <title>A taxonomic note on the genus Prevotella: Description of four novel genera and emended description of the genera Hallella and Xylanibacter.</title>
        <authorList>
            <person name="Hitch T.C.A."/>
        </authorList>
    </citation>
    <scope>NUCLEOTIDE SEQUENCE [LARGE SCALE GENOMIC DNA]</scope>
    <source>
        <strain evidence="8 9">DSM 100619</strain>
    </source>
</reference>
<dbReference type="InterPro" id="IPR006103">
    <property type="entry name" value="Glyco_hydro_2_cat"/>
</dbReference>
<evidence type="ECO:0000256" key="2">
    <source>
        <dbReference type="ARBA" id="ARBA00007401"/>
    </source>
</evidence>
<comment type="similarity">
    <text evidence="2">Belongs to the glycosyl hydrolase 2 family.</text>
</comment>